<dbReference type="SUPFAM" id="SSF69012">
    <property type="entry name" value="alpha-ketoacid dehydrogenase kinase, N-terminal domain"/>
    <property type="match status" value="1"/>
</dbReference>
<evidence type="ECO:0000256" key="1">
    <source>
        <dbReference type="ARBA" id="ARBA00006155"/>
    </source>
</evidence>
<dbReference type="GO" id="GO:0005759">
    <property type="term" value="C:mitochondrial matrix"/>
    <property type="evidence" value="ECO:0007669"/>
    <property type="project" value="UniProtKB-SubCell"/>
</dbReference>
<dbReference type="GO" id="GO:0005524">
    <property type="term" value="F:ATP binding"/>
    <property type="evidence" value="ECO:0007669"/>
    <property type="project" value="UniProtKB-UniRule"/>
</dbReference>
<dbReference type="EC" id="2.7.11.-" evidence="8"/>
<keyword evidence="2" id="KW-0597">Phosphoprotein</keyword>
<dbReference type="AlphaFoldDB" id="A0A9W4UG50"/>
<evidence type="ECO:0000259" key="10">
    <source>
        <dbReference type="SMART" id="SM00387"/>
    </source>
</evidence>
<keyword evidence="12" id="KW-1185">Reference proteome</keyword>
<keyword evidence="5 8" id="KW-0418">Kinase</keyword>
<protein>
    <recommendedName>
        <fullName evidence="8">Protein-serine/threonine kinase</fullName>
        <ecNumber evidence="8">2.7.11.-</ecNumber>
    </recommendedName>
</protein>
<sequence>MAHVQRPLWIQSQFIRQYCPIKTRRRTLPLVTNGRRCLTTATVTDNDIARLASQPLYPLTLADLVKHGRPPLTTSQLLTSANFTLSILPARLAHRIQSLRNLPFIVVSNPQISKIHSNYIHSFSTLLPWAEKEIKTLEDEIKFAEVMADLVQTHANTISILARGFLEARKYISPKDVTRFLDEHLRARIGTRLIAEQHLALHFSSQPHNDIMHETEETPGFIGVIDTKLKPAKIVQHCENVVGEICELKYGVRPHVVINGEPDYTFAHVPVHLEYIITELLKNAFRATVESGKERESIEVTIAPLPEIMPENNGHEDGDTRPNIKNTDQGNEDIASRAFTKNASPRSSDQMLRLAHSTPGVTIRIRDRGGGIAPETLPHVWDYSFTTFNDEQASSSLTGRNSGMDALNAFSGPGGDGAHSLAGLGYGLPLGRAYAEYFGGGIAVQSLWGWGTDVYLSLRGVGRVEE</sequence>
<dbReference type="SUPFAM" id="SSF55874">
    <property type="entry name" value="ATPase domain of HSP90 chaperone/DNA topoisomerase II/histidine kinase"/>
    <property type="match status" value="1"/>
</dbReference>
<evidence type="ECO:0000256" key="4">
    <source>
        <dbReference type="ARBA" id="ARBA00022741"/>
    </source>
</evidence>
<feature type="compositionally biased region" description="Basic and acidic residues" evidence="9">
    <location>
        <begin position="313"/>
        <end position="322"/>
    </location>
</feature>
<keyword evidence="3 8" id="KW-0808">Transferase</keyword>
<reference evidence="11" key="1">
    <citation type="submission" date="2023-01" db="EMBL/GenBank/DDBJ databases">
        <authorList>
            <person name="Van Ghelder C."/>
            <person name="Rancurel C."/>
        </authorList>
    </citation>
    <scope>NUCLEOTIDE SEQUENCE</scope>
    <source>
        <strain evidence="11">CNCM I-4278</strain>
    </source>
</reference>
<evidence type="ECO:0000256" key="5">
    <source>
        <dbReference type="ARBA" id="ARBA00022777"/>
    </source>
</evidence>
<dbReference type="GO" id="GO:0010906">
    <property type="term" value="P:regulation of glucose metabolic process"/>
    <property type="evidence" value="ECO:0007669"/>
    <property type="project" value="TreeGrafter"/>
</dbReference>
<dbReference type="InterPro" id="IPR039028">
    <property type="entry name" value="BCKD/PDK"/>
</dbReference>
<gene>
    <name evidence="11" type="ORF">PDIGIT_LOCUS7136</name>
</gene>
<evidence type="ECO:0000313" key="12">
    <source>
        <dbReference type="Proteomes" id="UP001152607"/>
    </source>
</evidence>
<evidence type="ECO:0000256" key="9">
    <source>
        <dbReference type="SAM" id="MobiDB-lite"/>
    </source>
</evidence>
<comment type="similarity">
    <text evidence="1 8">Belongs to the PDK/BCKDK protein kinase family.</text>
</comment>
<comment type="caution">
    <text evidence="11">The sequence shown here is derived from an EMBL/GenBank/DDBJ whole genome shotgun (WGS) entry which is preliminary data.</text>
</comment>
<evidence type="ECO:0000256" key="2">
    <source>
        <dbReference type="ARBA" id="ARBA00022553"/>
    </source>
</evidence>
<evidence type="ECO:0000313" key="11">
    <source>
        <dbReference type="EMBL" id="CAI6334082.1"/>
    </source>
</evidence>
<proteinExistence type="inferred from homology"/>
<dbReference type="InterPro" id="IPR018955">
    <property type="entry name" value="BCDHK/PDK_N"/>
</dbReference>
<keyword evidence="7 8" id="KW-0496">Mitochondrion</keyword>
<dbReference type="Proteomes" id="UP001152607">
    <property type="component" value="Unassembled WGS sequence"/>
</dbReference>
<feature type="region of interest" description="Disordered" evidence="9">
    <location>
        <begin position="308"/>
        <end position="330"/>
    </location>
</feature>
<evidence type="ECO:0000256" key="7">
    <source>
        <dbReference type="ARBA" id="ARBA00023128"/>
    </source>
</evidence>
<dbReference type="GO" id="GO:0004740">
    <property type="term" value="F:pyruvate dehydrogenase (acetyl-transferring) kinase activity"/>
    <property type="evidence" value="ECO:0007669"/>
    <property type="project" value="TreeGrafter"/>
</dbReference>
<dbReference type="InterPro" id="IPR036784">
    <property type="entry name" value="AK/P_DHK_N_sf"/>
</dbReference>
<accession>A0A9W4UG50</accession>
<dbReference type="SMART" id="SM00387">
    <property type="entry name" value="HATPase_c"/>
    <property type="match status" value="1"/>
</dbReference>
<dbReference type="InterPro" id="IPR036890">
    <property type="entry name" value="HATPase_C_sf"/>
</dbReference>
<keyword evidence="6 8" id="KW-0067">ATP-binding</keyword>
<dbReference type="Gene3D" id="1.20.140.20">
    <property type="entry name" value="Alpha-ketoacid/pyruvate dehydrogenase kinase, N-terminal domain"/>
    <property type="match status" value="1"/>
</dbReference>
<dbReference type="EMBL" id="CAOQHR010000004">
    <property type="protein sequence ID" value="CAI6334082.1"/>
    <property type="molecule type" value="Genomic_DNA"/>
</dbReference>
<dbReference type="PANTHER" id="PTHR11947:SF20">
    <property type="entry name" value="[3-METHYL-2-OXOBUTANOATE DEHYDROGENASE [LIPOAMIDE]] KINASE, MITOCHONDRIAL"/>
    <property type="match status" value="1"/>
</dbReference>
<dbReference type="Gene3D" id="3.30.565.10">
    <property type="entry name" value="Histidine kinase-like ATPase, C-terminal domain"/>
    <property type="match status" value="1"/>
</dbReference>
<feature type="domain" description="Histidine kinase/HSP90-like ATPase" evidence="10">
    <location>
        <begin position="268"/>
        <end position="462"/>
    </location>
</feature>
<keyword evidence="4 8" id="KW-0547">Nucleotide-binding</keyword>
<organism evidence="11 12">
    <name type="scientific">Periconia digitata</name>
    <dbReference type="NCBI Taxonomy" id="1303443"/>
    <lineage>
        <taxon>Eukaryota</taxon>
        <taxon>Fungi</taxon>
        <taxon>Dikarya</taxon>
        <taxon>Ascomycota</taxon>
        <taxon>Pezizomycotina</taxon>
        <taxon>Dothideomycetes</taxon>
        <taxon>Pleosporomycetidae</taxon>
        <taxon>Pleosporales</taxon>
        <taxon>Massarineae</taxon>
        <taxon>Periconiaceae</taxon>
        <taxon>Periconia</taxon>
    </lineage>
</organism>
<evidence type="ECO:0000256" key="3">
    <source>
        <dbReference type="ARBA" id="ARBA00022679"/>
    </source>
</evidence>
<comment type="subcellular location">
    <subcellularLocation>
        <location evidence="8">Mitochondrion matrix</location>
    </subcellularLocation>
</comment>
<dbReference type="OrthoDB" id="3264224at2759"/>
<dbReference type="InterPro" id="IPR003594">
    <property type="entry name" value="HATPase_dom"/>
</dbReference>
<dbReference type="Pfam" id="PF10436">
    <property type="entry name" value="BCDHK_Adom3"/>
    <property type="match status" value="1"/>
</dbReference>
<evidence type="ECO:0000256" key="8">
    <source>
        <dbReference type="RuleBase" id="RU366032"/>
    </source>
</evidence>
<name>A0A9W4UG50_9PLEO</name>
<evidence type="ECO:0000256" key="6">
    <source>
        <dbReference type="ARBA" id="ARBA00022840"/>
    </source>
</evidence>
<dbReference type="PANTHER" id="PTHR11947">
    <property type="entry name" value="PYRUVATE DEHYDROGENASE KINASE"/>
    <property type="match status" value="1"/>
</dbReference>